<reference evidence="1 2" key="1">
    <citation type="submission" date="2017-07" db="EMBL/GenBank/DDBJ databases">
        <title>Acidovorax KNDSW TSA 6 genome sequence and assembly.</title>
        <authorList>
            <person name="Mayilraj S."/>
        </authorList>
    </citation>
    <scope>NUCLEOTIDE SEQUENCE [LARGE SCALE GENOMIC DNA]</scope>
    <source>
        <strain evidence="1 2">KNDSW-TSA6</strain>
    </source>
</reference>
<dbReference type="OrthoDB" id="5654170at2"/>
<dbReference type="EMBL" id="NOIG01000006">
    <property type="protein sequence ID" value="OYD50419.1"/>
    <property type="molecule type" value="Genomic_DNA"/>
</dbReference>
<dbReference type="Gene3D" id="1.20.120.520">
    <property type="entry name" value="nmb1532 protein domain like"/>
    <property type="match status" value="1"/>
</dbReference>
<evidence type="ECO:0000313" key="1">
    <source>
        <dbReference type="EMBL" id="OYD50419.1"/>
    </source>
</evidence>
<organism evidence="1 2">
    <name type="scientific">Acidovorax kalamii</name>
    <dbReference type="NCBI Taxonomy" id="2004485"/>
    <lineage>
        <taxon>Bacteria</taxon>
        <taxon>Pseudomonadati</taxon>
        <taxon>Pseudomonadota</taxon>
        <taxon>Betaproteobacteria</taxon>
        <taxon>Burkholderiales</taxon>
        <taxon>Comamonadaceae</taxon>
        <taxon>Acidovorax</taxon>
    </lineage>
</organism>
<proteinExistence type="predicted"/>
<dbReference type="RefSeq" id="WP_094289115.1">
    <property type="nucleotide sequence ID" value="NZ_NOIG01000006.1"/>
</dbReference>
<dbReference type="GO" id="GO:0006879">
    <property type="term" value="P:intracellular iron ion homeostasis"/>
    <property type="evidence" value="ECO:0007669"/>
    <property type="project" value="InterPro"/>
</dbReference>
<dbReference type="InterPro" id="IPR045808">
    <property type="entry name" value="Hr_FBXL5"/>
</dbReference>
<protein>
    <recommendedName>
        <fullName evidence="3">Hemerythrin-like domain-containing protein</fullName>
    </recommendedName>
</protein>
<comment type="caution">
    <text evidence="1">The sequence shown here is derived from an EMBL/GenBank/DDBJ whole genome shotgun (WGS) entry which is preliminary data.</text>
</comment>
<accession>A0A235EN16</accession>
<evidence type="ECO:0008006" key="3">
    <source>
        <dbReference type="Google" id="ProtNLM"/>
    </source>
</evidence>
<dbReference type="AlphaFoldDB" id="A0A235EN16"/>
<evidence type="ECO:0000313" key="2">
    <source>
        <dbReference type="Proteomes" id="UP000215441"/>
    </source>
</evidence>
<dbReference type="Proteomes" id="UP000215441">
    <property type="component" value="Unassembled WGS sequence"/>
</dbReference>
<sequence>MKIDAREIAALTQAQPAAPRMDMYASIHKALRAFMADTLLGLGRMDVDDNLEFAQTCDRVMQLLDLCRAHLHHENQFVHAAMEARQPGSSQSIAGEHLEHEQAIVALADGVNHLMACAKPARAAATLALYRQLALFVAHNFEHMHEEETAHNRVLWQCYTDAELAGVHDALVASIPPQEMMVVARWMVPYMSPAERTAMLSDMKQHAPAPVLAAVLAQVQPHLTQPEWTKLMRSLGLPVVPGLVH</sequence>
<gene>
    <name evidence="1" type="ORF">CBY09_10205</name>
</gene>
<dbReference type="CDD" id="cd12109">
    <property type="entry name" value="Hr_FBXL5"/>
    <property type="match status" value="1"/>
</dbReference>
<keyword evidence="2" id="KW-1185">Reference proteome</keyword>
<name>A0A235EN16_9BURK</name>